<accession>A0A7J7NLE7</accession>
<dbReference type="Gene3D" id="2.20.28.200">
    <property type="match status" value="1"/>
</dbReference>
<gene>
    <name evidence="1" type="ORF">GIB67_027724</name>
</gene>
<dbReference type="EMBL" id="JACGCM010000715">
    <property type="protein sequence ID" value="KAF6167946.1"/>
    <property type="molecule type" value="Genomic_DNA"/>
</dbReference>
<dbReference type="InterPro" id="IPR029035">
    <property type="entry name" value="DHS-like_NAD/FAD-binding_dom"/>
</dbReference>
<feature type="non-terminal residue" evidence="1">
    <location>
        <position position="1"/>
    </location>
</feature>
<dbReference type="OrthoDB" id="1712014at2759"/>
<evidence type="ECO:0000313" key="2">
    <source>
        <dbReference type="Proteomes" id="UP000541444"/>
    </source>
</evidence>
<name>A0A7J7NLE7_9MAGN</name>
<organism evidence="1 2">
    <name type="scientific">Kingdonia uniflora</name>
    <dbReference type="NCBI Taxonomy" id="39325"/>
    <lineage>
        <taxon>Eukaryota</taxon>
        <taxon>Viridiplantae</taxon>
        <taxon>Streptophyta</taxon>
        <taxon>Embryophyta</taxon>
        <taxon>Tracheophyta</taxon>
        <taxon>Spermatophyta</taxon>
        <taxon>Magnoliopsida</taxon>
        <taxon>Ranunculales</taxon>
        <taxon>Circaeasteraceae</taxon>
        <taxon>Kingdonia</taxon>
    </lineage>
</organism>
<reference evidence="1 2" key="1">
    <citation type="journal article" date="2020" name="IScience">
        <title>Genome Sequencing of the Endangered Kingdonia uniflora (Circaeasteraceae, Ranunculales) Reveals Potential Mechanisms of Evolutionary Specialization.</title>
        <authorList>
            <person name="Sun Y."/>
            <person name="Deng T."/>
            <person name="Zhang A."/>
            <person name="Moore M.J."/>
            <person name="Landis J.B."/>
            <person name="Lin N."/>
            <person name="Zhang H."/>
            <person name="Zhang X."/>
            <person name="Huang J."/>
            <person name="Zhang X."/>
            <person name="Sun H."/>
            <person name="Wang H."/>
        </authorList>
    </citation>
    <scope>NUCLEOTIDE SEQUENCE [LARGE SCALE GENOMIC DNA]</scope>
    <source>
        <strain evidence="1">TB1705</strain>
        <tissue evidence="1">Leaf</tissue>
    </source>
</reference>
<keyword evidence="2" id="KW-1185">Reference proteome</keyword>
<sequence>GEYVLCAKGKKIPRRCFDHLCGARLKDTVLDWENALPAKEMIPAEMHCTRYDLVLCLGTRMKFSILLLFPTFDLGGTGFAQKKK</sequence>
<dbReference type="SUPFAM" id="SSF52467">
    <property type="entry name" value="DHS-like NAD/FAD-binding domain"/>
    <property type="match status" value="1"/>
</dbReference>
<protein>
    <submittedName>
        <fullName evidence="1">Uncharacterized protein</fullName>
    </submittedName>
</protein>
<dbReference type="Proteomes" id="UP000541444">
    <property type="component" value="Unassembled WGS sequence"/>
</dbReference>
<evidence type="ECO:0000313" key="1">
    <source>
        <dbReference type="EMBL" id="KAF6167946.1"/>
    </source>
</evidence>
<proteinExistence type="predicted"/>
<comment type="caution">
    <text evidence="1">The sequence shown here is derived from an EMBL/GenBank/DDBJ whole genome shotgun (WGS) entry which is preliminary data.</text>
</comment>
<dbReference type="AlphaFoldDB" id="A0A7J7NLE7"/>
<dbReference type="Gene3D" id="3.40.50.1220">
    <property type="entry name" value="TPP-binding domain"/>
    <property type="match status" value="1"/>
</dbReference>